<dbReference type="InterPro" id="IPR038973">
    <property type="entry name" value="MutL/Mlh/Pms-like"/>
</dbReference>
<dbReference type="GO" id="GO:0005524">
    <property type="term" value="F:ATP binding"/>
    <property type="evidence" value="ECO:0007669"/>
    <property type="project" value="InterPro"/>
</dbReference>
<dbReference type="GO" id="GO:0006298">
    <property type="term" value="P:mismatch repair"/>
    <property type="evidence" value="ECO:0007669"/>
    <property type="project" value="InterPro"/>
</dbReference>
<evidence type="ECO:0000259" key="3">
    <source>
        <dbReference type="SMART" id="SM01340"/>
    </source>
</evidence>
<protein>
    <submittedName>
        <fullName evidence="4">DNA mismatch repair protein Mlh1</fullName>
    </submittedName>
</protein>
<dbReference type="Gene3D" id="3.30.565.10">
    <property type="entry name" value="Histidine kinase-like ATPase, C-terminal domain"/>
    <property type="match status" value="1"/>
</dbReference>
<dbReference type="AlphaFoldDB" id="A0A146LK70"/>
<dbReference type="GO" id="GO:0016887">
    <property type="term" value="F:ATP hydrolysis activity"/>
    <property type="evidence" value="ECO:0007669"/>
    <property type="project" value="InterPro"/>
</dbReference>
<keyword evidence="2" id="KW-0227">DNA damage</keyword>
<proteinExistence type="inferred from homology"/>
<dbReference type="GO" id="GO:0032389">
    <property type="term" value="C:MutLalpha complex"/>
    <property type="evidence" value="ECO:0007669"/>
    <property type="project" value="TreeGrafter"/>
</dbReference>
<gene>
    <name evidence="4" type="primary">MLH1_0</name>
    <name evidence="4" type="ORF">g.8436</name>
</gene>
<dbReference type="InterPro" id="IPR014721">
    <property type="entry name" value="Ribsml_uS5_D2-typ_fold_subgr"/>
</dbReference>
<comment type="similarity">
    <text evidence="1">Belongs to the DNA mismatch repair MutL/HexB family.</text>
</comment>
<name>A0A146LK70_LYGHE</name>
<dbReference type="SUPFAM" id="SSF54211">
    <property type="entry name" value="Ribosomal protein S5 domain 2-like"/>
    <property type="match status" value="1"/>
</dbReference>
<dbReference type="SMART" id="SM01340">
    <property type="entry name" value="DNA_mis_repair"/>
    <property type="match status" value="1"/>
</dbReference>
<feature type="domain" description="DNA mismatch repair protein S5" evidence="3">
    <location>
        <begin position="92"/>
        <end position="219"/>
    </location>
</feature>
<dbReference type="InterPro" id="IPR013507">
    <property type="entry name" value="DNA_mismatch_S5_2-like"/>
</dbReference>
<dbReference type="SUPFAM" id="SSF55874">
    <property type="entry name" value="ATPase domain of HSP90 chaperone/DNA topoisomerase II/histidine kinase"/>
    <property type="match status" value="1"/>
</dbReference>
<dbReference type="InterPro" id="IPR036890">
    <property type="entry name" value="HATPase_C_sf"/>
</dbReference>
<dbReference type="PANTHER" id="PTHR10073">
    <property type="entry name" value="DNA MISMATCH REPAIR PROTEIN MLH, PMS, MUTL"/>
    <property type="match status" value="1"/>
</dbReference>
<dbReference type="PANTHER" id="PTHR10073:SF12">
    <property type="entry name" value="DNA MISMATCH REPAIR PROTEIN MLH1"/>
    <property type="match status" value="1"/>
</dbReference>
<dbReference type="Gene3D" id="3.30.230.10">
    <property type="match status" value="1"/>
</dbReference>
<evidence type="ECO:0000313" key="4">
    <source>
        <dbReference type="EMBL" id="JAQ07262.1"/>
    </source>
</evidence>
<organism evidence="4">
    <name type="scientific">Lygus hesperus</name>
    <name type="common">Western plant bug</name>
    <dbReference type="NCBI Taxonomy" id="30085"/>
    <lineage>
        <taxon>Eukaryota</taxon>
        <taxon>Metazoa</taxon>
        <taxon>Ecdysozoa</taxon>
        <taxon>Arthropoda</taxon>
        <taxon>Hexapoda</taxon>
        <taxon>Insecta</taxon>
        <taxon>Pterygota</taxon>
        <taxon>Neoptera</taxon>
        <taxon>Paraneoptera</taxon>
        <taxon>Hemiptera</taxon>
        <taxon>Heteroptera</taxon>
        <taxon>Panheteroptera</taxon>
        <taxon>Cimicomorpha</taxon>
        <taxon>Miridae</taxon>
        <taxon>Mirini</taxon>
        <taxon>Lygus</taxon>
    </lineage>
</organism>
<sequence>MVDNFDTKVVCHDVKSLQRVPCNFGTRVVVRNLFYNYPTRRRALQQTLSDEYIRILDVVQGYALHFHRHSFSVIRRGKLEFRCNGYSVEEAVRAVYGTQLKNNCLSIGEIDEKKIEKRVECHVRGCISSASYNYSGRKRLQYVFFVNNRLVQWRNLRQTVDLAYSKYLGRHTAPWAYVAVDVDPGEVDVNVHPSKQDVLLLQEQVVLDTILQLLTGALDATHTSRTFVDRG</sequence>
<dbReference type="CDD" id="cd00782">
    <property type="entry name" value="MutL_Trans"/>
    <property type="match status" value="1"/>
</dbReference>
<dbReference type="EMBL" id="GDHC01011367">
    <property type="protein sequence ID" value="JAQ07262.1"/>
    <property type="molecule type" value="Transcribed_RNA"/>
</dbReference>
<dbReference type="GO" id="GO:0140664">
    <property type="term" value="F:ATP-dependent DNA damage sensor activity"/>
    <property type="evidence" value="ECO:0007669"/>
    <property type="project" value="InterPro"/>
</dbReference>
<dbReference type="Pfam" id="PF01119">
    <property type="entry name" value="DNA_mis_repair"/>
    <property type="match status" value="1"/>
</dbReference>
<dbReference type="GO" id="GO:0030983">
    <property type="term" value="F:mismatched DNA binding"/>
    <property type="evidence" value="ECO:0007669"/>
    <property type="project" value="InterPro"/>
</dbReference>
<evidence type="ECO:0000256" key="1">
    <source>
        <dbReference type="ARBA" id="ARBA00006082"/>
    </source>
</evidence>
<reference evidence="4" key="1">
    <citation type="journal article" date="2016" name="Gigascience">
        <title>De novo construction of an expanded transcriptome assembly for the western tarnished plant bug, Lygus hesperus.</title>
        <authorList>
            <person name="Tassone E.E."/>
            <person name="Geib S.M."/>
            <person name="Hall B."/>
            <person name="Fabrick J.A."/>
            <person name="Brent C.S."/>
            <person name="Hull J.J."/>
        </authorList>
    </citation>
    <scope>NUCLEOTIDE SEQUENCE</scope>
</reference>
<dbReference type="InterPro" id="IPR020568">
    <property type="entry name" value="Ribosomal_Su5_D2-typ_SF"/>
</dbReference>
<accession>A0A146LK70</accession>
<evidence type="ECO:0000256" key="2">
    <source>
        <dbReference type="ARBA" id="ARBA00022763"/>
    </source>
</evidence>